<evidence type="ECO:0000313" key="2">
    <source>
        <dbReference type="Proteomes" id="UP000002424"/>
    </source>
</evidence>
<accession>C1DMR5</accession>
<protein>
    <submittedName>
        <fullName evidence="1">Uncharacterized protein</fullName>
    </submittedName>
</protein>
<dbReference type="HOGENOM" id="CLU_3195591_0_0_6"/>
<dbReference type="EnsemblBacteria" id="ACO77095">
    <property type="protein sequence ID" value="ACO77095"/>
    <property type="gene ID" value="Avin_08500"/>
</dbReference>
<dbReference type="STRING" id="322710.Avin_08500"/>
<dbReference type="EMBL" id="CP001157">
    <property type="protein sequence ID" value="ACO77095.1"/>
    <property type="molecule type" value="Genomic_DNA"/>
</dbReference>
<evidence type="ECO:0000313" key="1">
    <source>
        <dbReference type="EMBL" id="ACO77095.1"/>
    </source>
</evidence>
<dbReference type="KEGG" id="avn:Avin_08500"/>
<organism evidence="1 2">
    <name type="scientific">Azotobacter vinelandii (strain DJ / ATCC BAA-1303)</name>
    <dbReference type="NCBI Taxonomy" id="322710"/>
    <lineage>
        <taxon>Bacteria</taxon>
        <taxon>Pseudomonadati</taxon>
        <taxon>Pseudomonadota</taxon>
        <taxon>Gammaproteobacteria</taxon>
        <taxon>Pseudomonadales</taxon>
        <taxon>Pseudomonadaceae</taxon>
        <taxon>Azotobacter</taxon>
    </lineage>
</organism>
<dbReference type="Proteomes" id="UP000002424">
    <property type="component" value="Chromosome"/>
</dbReference>
<proteinExistence type="predicted"/>
<gene>
    <name evidence="1" type="ordered locus">Avin_08500</name>
</gene>
<dbReference type="AlphaFoldDB" id="C1DMR5"/>
<name>C1DMR5_AZOVD</name>
<keyword evidence="2" id="KW-1185">Reference proteome</keyword>
<reference evidence="1 2" key="1">
    <citation type="journal article" date="2009" name="J. Bacteriol.">
        <title>Genome sequence of Azotobacter vinelandii, an obligate aerobe specialized to support diverse anaerobic metabolic processes.</title>
        <authorList>
            <person name="Setubal J.C."/>
            <person name="dos Santos P."/>
            <person name="Goldman B.S."/>
            <person name="Ertesvag H."/>
            <person name="Espin G."/>
            <person name="Rubio L.M."/>
            <person name="Valla S."/>
            <person name="Almeida N.F."/>
            <person name="Balasubramanian D."/>
            <person name="Cromes L."/>
            <person name="Curatti L."/>
            <person name="Du Z."/>
            <person name="Godsy E."/>
            <person name="Goodner B."/>
            <person name="Hellner-Burris K."/>
            <person name="Hernandez J.A."/>
            <person name="Houmiel K."/>
            <person name="Imperial J."/>
            <person name="Kennedy C."/>
            <person name="Larson T.J."/>
            <person name="Latreille P."/>
            <person name="Ligon L.S."/>
            <person name="Lu J."/>
            <person name="Maerk M."/>
            <person name="Miller N.M."/>
            <person name="Norton S."/>
            <person name="O'Carroll I.P."/>
            <person name="Paulsen I."/>
            <person name="Raulfs E.C."/>
            <person name="Roemer R."/>
            <person name="Rosser J."/>
            <person name="Segura D."/>
            <person name="Slater S."/>
            <person name="Stricklin S.L."/>
            <person name="Studholme D.J."/>
            <person name="Sun J."/>
            <person name="Viana C.J."/>
            <person name="Wallin E."/>
            <person name="Wang B."/>
            <person name="Wheeler C."/>
            <person name="Zhu H."/>
            <person name="Dean D.R."/>
            <person name="Dixon R."/>
            <person name="Wood D."/>
        </authorList>
    </citation>
    <scope>NUCLEOTIDE SEQUENCE [LARGE SCALE GENOMIC DNA]</scope>
    <source>
        <strain evidence="2">DJ / ATCC BAA-1303</strain>
    </source>
</reference>
<sequence length="45" mass="5259">MGRGAEHRYISESYDRAATIACRGRLVRPDRREGRAPVAPYRWRV</sequence>